<name>A0A917RGA8_9ACTN</name>
<dbReference type="CDD" id="cd22272">
    <property type="entry name" value="DPBB_EXLX1-like"/>
    <property type="match status" value="1"/>
</dbReference>
<accession>A0A917RGA8</accession>
<feature type="signal peptide" evidence="2">
    <location>
        <begin position="1"/>
        <end position="24"/>
    </location>
</feature>
<dbReference type="InterPro" id="IPR049818">
    <property type="entry name" value="Expansin_EXLX1-like"/>
</dbReference>
<dbReference type="Pfam" id="PF03330">
    <property type="entry name" value="DPBB_1"/>
    <property type="match status" value="1"/>
</dbReference>
<keyword evidence="1 2" id="KW-0732">Signal</keyword>
<evidence type="ECO:0000256" key="1">
    <source>
        <dbReference type="ARBA" id="ARBA00022729"/>
    </source>
</evidence>
<reference evidence="5" key="2">
    <citation type="submission" date="2020-09" db="EMBL/GenBank/DDBJ databases">
        <authorList>
            <person name="Sun Q."/>
            <person name="Ohkuma M."/>
        </authorList>
    </citation>
    <scope>NUCLEOTIDE SEQUENCE</scope>
    <source>
        <strain evidence="5">JCM 13064</strain>
    </source>
</reference>
<evidence type="ECO:0000313" key="5">
    <source>
        <dbReference type="EMBL" id="GGL06747.1"/>
    </source>
</evidence>
<dbReference type="RefSeq" id="WP_189166060.1">
    <property type="nucleotide sequence ID" value="NZ_BMNT01000035.1"/>
</dbReference>
<dbReference type="Gene3D" id="2.60.40.760">
    <property type="entry name" value="Expansin, cellulose-binding-like domain"/>
    <property type="match status" value="1"/>
</dbReference>
<dbReference type="InterPro" id="IPR051477">
    <property type="entry name" value="Expansin_CellWall"/>
</dbReference>
<dbReference type="SUPFAM" id="SSF49590">
    <property type="entry name" value="PHL pollen allergen"/>
    <property type="match status" value="1"/>
</dbReference>
<dbReference type="PANTHER" id="PTHR31836">
    <property type="match status" value="1"/>
</dbReference>
<evidence type="ECO:0000256" key="2">
    <source>
        <dbReference type="SAM" id="SignalP"/>
    </source>
</evidence>
<dbReference type="InterPro" id="IPR007117">
    <property type="entry name" value="Expansin_CBD"/>
</dbReference>
<feature type="domain" description="RlpA-like protein double-psi beta-barrel" evidence="4">
    <location>
        <begin position="85"/>
        <end position="126"/>
    </location>
</feature>
<dbReference type="Pfam" id="PF01357">
    <property type="entry name" value="Expansin_C"/>
    <property type="match status" value="1"/>
</dbReference>
<proteinExistence type="predicted"/>
<evidence type="ECO:0000259" key="3">
    <source>
        <dbReference type="Pfam" id="PF01357"/>
    </source>
</evidence>
<evidence type="ECO:0000313" key="6">
    <source>
        <dbReference type="Proteomes" id="UP000645217"/>
    </source>
</evidence>
<dbReference type="InterPro" id="IPR036749">
    <property type="entry name" value="Expansin_CBD_sf"/>
</dbReference>
<feature type="domain" description="Expansin-like CBD" evidence="3">
    <location>
        <begin position="139"/>
        <end position="213"/>
    </location>
</feature>
<feature type="chain" id="PRO_5039673359" description="Expansin-like EG45 domain-containing protein" evidence="2">
    <location>
        <begin position="25"/>
        <end position="228"/>
    </location>
</feature>
<dbReference type="SUPFAM" id="SSF50685">
    <property type="entry name" value="Barwin-like endoglucanases"/>
    <property type="match status" value="1"/>
</dbReference>
<evidence type="ECO:0000259" key="4">
    <source>
        <dbReference type="Pfam" id="PF03330"/>
    </source>
</evidence>
<gene>
    <name evidence="5" type="ORF">GCM10007964_56310</name>
</gene>
<dbReference type="PANTHER" id="PTHR31836:SF21">
    <property type="entry name" value="EXPANSIN-LIKE PROTEIN 7"/>
    <property type="match status" value="1"/>
</dbReference>
<reference evidence="5" key="1">
    <citation type="journal article" date="2014" name="Int. J. Syst. Evol. Microbiol.">
        <title>Complete genome sequence of Corynebacterium casei LMG S-19264T (=DSM 44701T), isolated from a smear-ripened cheese.</title>
        <authorList>
            <consortium name="US DOE Joint Genome Institute (JGI-PGF)"/>
            <person name="Walter F."/>
            <person name="Albersmeier A."/>
            <person name="Kalinowski J."/>
            <person name="Ruckert C."/>
        </authorList>
    </citation>
    <scope>NUCLEOTIDE SEQUENCE</scope>
    <source>
        <strain evidence="5">JCM 13064</strain>
    </source>
</reference>
<sequence>MRRLPFVLAAVPAAVSLLASPVCAQAAGHGIAGVKGQATFYDLRSGGGNCSYLTPPADGLYVALSPGEYAGGAACGGYLDVTGPRGTVRVKVVDQCPECRKGQLDLSRKGFARVADPGKGLARVTYRPVRDPRVGAPLSFRVKEGSSRWWLGLLVIDHGNPLTSVEVRGAGGVWHKLARTDYNYWIASSGAGKGPLTVRVTDSRGHRAIAKRVRLAPAVTQRTTATMY</sequence>
<dbReference type="EMBL" id="BMNT01000035">
    <property type="protein sequence ID" value="GGL06747.1"/>
    <property type="molecule type" value="Genomic_DNA"/>
</dbReference>
<dbReference type="InterPro" id="IPR036908">
    <property type="entry name" value="RlpA-like_sf"/>
</dbReference>
<comment type="caution">
    <text evidence="5">The sequence shown here is derived from an EMBL/GenBank/DDBJ whole genome shotgun (WGS) entry which is preliminary data.</text>
</comment>
<protein>
    <recommendedName>
        <fullName evidence="7">Expansin-like EG45 domain-containing protein</fullName>
    </recommendedName>
</protein>
<dbReference type="Gene3D" id="2.40.40.10">
    <property type="entry name" value="RlpA-like domain"/>
    <property type="match status" value="1"/>
</dbReference>
<dbReference type="Proteomes" id="UP000645217">
    <property type="component" value="Unassembled WGS sequence"/>
</dbReference>
<dbReference type="InterPro" id="IPR009009">
    <property type="entry name" value="RlpA-like_DPBB"/>
</dbReference>
<dbReference type="AlphaFoldDB" id="A0A917RGA8"/>
<evidence type="ECO:0008006" key="7">
    <source>
        <dbReference type="Google" id="ProtNLM"/>
    </source>
</evidence>
<dbReference type="NCBIfam" id="NF041144">
    <property type="entry name" value="expansin_EXLX1"/>
    <property type="match status" value="1"/>
</dbReference>
<organism evidence="5 6">
    <name type="scientific">Sphaerisporangium melleum</name>
    <dbReference type="NCBI Taxonomy" id="321316"/>
    <lineage>
        <taxon>Bacteria</taxon>
        <taxon>Bacillati</taxon>
        <taxon>Actinomycetota</taxon>
        <taxon>Actinomycetes</taxon>
        <taxon>Streptosporangiales</taxon>
        <taxon>Streptosporangiaceae</taxon>
        <taxon>Sphaerisporangium</taxon>
    </lineage>
</organism>
<keyword evidence="6" id="KW-1185">Reference proteome</keyword>